<dbReference type="EMBL" id="JASSZA010000013">
    <property type="protein sequence ID" value="KAK2095581.1"/>
    <property type="molecule type" value="Genomic_DNA"/>
</dbReference>
<accession>A0ABQ9UF05</accession>
<dbReference type="Proteomes" id="UP001266305">
    <property type="component" value="Unassembled WGS sequence"/>
</dbReference>
<evidence type="ECO:0000313" key="1">
    <source>
        <dbReference type="EMBL" id="KAK2095581.1"/>
    </source>
</evidence>
<name>A0ABQ9UF05_SAGOE</name>
<dbReference type="PANTHER" id="PTHR11937">
    <property type="entry name" value="ACTIN"/>
    <property type="match status" value="1"/>
</dbReference>
<organism evidence="1 2">
    <name type="scientific">Saguinus oedipus</name>
    <name type="common">Cotton-top tamarin</name>
    <name type="synonym">Oedipomidas oedipus</name>
    <dbReference type="NCBI Taxonomy" id="9490"/>
    <lineage>
        <taxon>Eukaryota</taxon>
        <taxon>Metazoa</taxon>
        <taxon>Chordata</taxon>
        <taxon>Craniata</taxon>
        <taxon>Vertebrata</taxon>
        <taxon>Euteleostomi</taxon>
        <taxon>Mammalia</taxon>
        <taxon>Eutheria</taxon>
        <taxon>Euarchontoglires</taxon>
        <taxon>Primates</taxon>
        <taxon>Haplorrhini</taxon>
        <taxon>Platyrrhini</taxon>
        <taxon>Cebidae</taxon>
        <taxon>Callitrichinae</taxon>
        <taxon>Saguinus</taxon>
    </lineage>
</organism>
<dbReference type="Gene3D" id="3.30.420.40">
    <property type="match status" value="1"/>
</dbReference>
<sequence length="120" mass="13837">MAAPKEFNLMLMSNLHKPDTHHRKGRQHRAWLVMISSHLLVKNLGEDSTDPVAEIESAKKMGCLGDQSLMVGIQQKGSYVGDDIQSNRGILTLKYFTEHCIITNWEDMEKIWHHTFYNEL</sequence>
<dbReference type="Pfam" id="PF00022">
    <property type="entry name" value="Actin"/>
    <property type="match status" value="1"/>
</dbReference>
<comment type="caution">
    <text evidence="1">The sequence shown here is derived from an EMBL/GenBank/DDBJ whole genome shotgun (WGS) entry which is preliminary data.</text>
</comment>
<keyword evidence="2" id="KW-1185">Reference proteome</keyword>
<gene>
    <name evidence="1" type="ORF">P7K49_026997</name>
</gene>
<dbReference type="PRINTS" id="PR00190">
    <property type="entry name" value="ACTIN"/>
</dbReference>
<dbReference type="SUPFAM" id="SSF53067">
    <property type="entry name" value="Actin-like ATPase domain"/>
    <property type="match status" value="1"/>
</dbReference>
<reference evidence="1 2" key="1">
    <citation type="submission" date="2023-05" db="EMBL/GenBank/DDBJ databases">
        <title>B98-5 Cell Line De Novo Hybrid Assembly: An Optical Mapping Approach.</title>
        <authorList>
            <person name="Kananen K."/>
            <person name="Auerbach J.A."/>
            <person name="Kautto E."/>
            <person name="Blachly J.S."/>
        </authorList>
    </citation>
    <scope>NUCLEOTIDE SEQUENCE [LARGE SCALE GENOMIC DNA]</scope>
    <source>
        <strain evidence="1">B95-8</strain>
        <tissue evidence="1">Cell line</tissue>
    </source>
</reference>
<proteinExistence type="predicted"/>
<dbReference type="InterPro" id="IPR004000">
    <property type="entry name" value="Actin"/>
</dbReference>
<evidence type="ECO:0000313" key="2">
    <source>
        <dbReference type="Proteomes" id="UP001266305"/>
    </source>
</evidence>
<dbReference type="InterPro" id="IPR043129">
    <property type="entry name" value="ATPase_NBD"/>
</dbReference>
<protein>
    <submittedName>
        <fullName evidence="1">Uncharacterized protein</fullName>
    </submittedName>
</protein>